<evidence type="ECO:0000256" key="6">
    <source>
        <dbReference type="PROSITE-ProRule" id="PRU00277"/>
    </source>
</evidence>
<evidence type="ECO:0000313" key="9">
    <source>
        <dbReference type="EMBL" id="HIY68098.1"/>
    </source>
</evidence>
<dbReference type="InterPro" id="IPR046357">
    <property type="entry name" value="PPIase_dom_sf"/>
</dbReference>
<comment type="catalytic activity">
    <reaction evidence="1 6">
        <text>[protein]-peptidylproline (omega=180) = [protein]-peptidylproline (omega=0)</text>
        <dbReference type="Rhea" id="RHEA:16237"/>
        <dbReference type="Rhea" id="RHEA-COMP:10747"/>
        <dbReference type="Rhea" id="RHEA-COMP:10748"/>
        <dbReference type="ChEBI" id="CHEBI:83833"/>
        <dbReference type="ChEBI" id="CHEBI:83834"/>
        <dbReference type="EC" id="5.2.1.8"/>
    </reaction>
</comment>
<accession>A0A9D1YZG0</accession>
<organism evidence="9 10">
    <name type="scientific">Candidatus Alistipes intestinigallinarum</name>
    <dbReference type="NCBI Taxonomy" id="2838440"/>
    <lineage>
        <taxon>Bacteria</taxon>
        <taxon>Pseudomonadati</taxon>
        <taxon>Bacteroidota</taxon>
        <taxon>Bacteroidia</taxon>
        <taxon>Bacteroidales</taxon>
        <taxon>Rikenellaceae</taxon>
        <taxon>Alistipes</taxon>
    </lineage>
</organism>
<evidence type="ECO:0000256" key="1">
    <source>
        <dbReference type="ARBA" id="ARBA00000971"/>
    </source>
</evidence>
<dbReference type="SUPFAM" id="SSF54534">
    <property type="entry name" value="FKBP-like"/>
    <property type="match status" value="1"/>
</dbReference>
<dbReference type="Gene3D" id="1.10.287.460">
    <property type="entry name" value="Peptidyl-prolyl cis-trans isomerase, FKBP-type, N-terminal domain"/>
    <property type="match status" value="2"/>
</dbReference>
<keyword evidence="5 6" id="KW-0413">Isomerase</keyword>
<gene>
    <name evidence="9" type="ORF">H9828_01630</name>
</gene>
<dbReference type="InterPro" id="IPR036944">
    <property type="entry name" value="PPIase_FKBP_N_sf"/>
</dbReference>
<dbReference type="Proteomes" id="UP000886844">
    <property type="component" value="Unassembled WGS sequence"/>
</dbReference>
<dbReference type="PANTHER" id="PTHR43811:SF19">
    <property type="entry name" value="39 KDA FK506-BINDING NUCLEAR PROTEIN"/>
    <property type="match status" value="1"/>
</dbReference>
<protein>
    <recommendedName>
        <fullName evidence="3 6">peptidylprolyl isomerase</fullName>
        <ecNumber evidence="3 6">5.2.1.8</ecNumber>
    </recommendedName>
</protein>
<dbReference type="PROSITE" id="PS50059">
    <property type="entry name" value="FKBP_PPIASE"/>
    <property type="match status" value="1"/>
</dbReference>
<evidence type="ECO:0000259" key="8">
    <source>
        <dbReference type="PROSITE" id="PS50059"/>
    </source>
</evidence>
<feature type="signal peptide" evidence="7">
    <location>
        <begin position="1"/>
        <end position="19"/>
    </location>
</feature>
<dbReference type="InterPro" id="IPR000774">
    <property type="entry name" value="PPIase_FKBP_N"/>
</dbReference>
<evidence type="ECO:0000256" key="3">
    <source>
        <dbReference type="ARBA" id="ARBA00013194"/>
    </source>
</evidence>
<reference evidence="9" key="2">
    <citation type="submission" date="2021-04" db="EMBL/GenBank/DDBJ databases">
        <authorList>
            <person name="Gilroy R."/>
        </authorList>
    </citation>
    <scope>NUCLEOTIDE SEQUENCE</scope>
    <source>
        <strain evidence="9">5134</strain>
    </source>
</reference>
<sequence>MKKVFFVAALAGAAMLASCGGNKTGVQMGSLSEFDSLSYALGANIGYGINYEMKDIPFDFKAVDKGIREGALGEASQPHDEALNMLREYFMSKRGMRAQAIAKKRAEADSVRLAGGDSTKVEYPAADPEMFESEEERTELSYAFGSDIGYNIAQSGMPIQLVWIIEAMQNVRDNNAKMEEDAVNQYLQYYFMVKRPAENAAASKTWLEKIEKKSGVKKTESGLLYKVQEMGDTTVMAKDPRDVVKVHYTGRTREGKVFDTSKFANRTKEQQEMIKQQRPDDYDKDEPVEFPLNRVIPGWTEGLQLVGKGGTITLWIPSDLAYGPRGAGRDIGPNEALEFEVELIDVTPYVEPAPADSTATAETPAVEPAK</sequence>
<dbReference type="InterPro" id="IPR001179">
    <property type="entry name" value="PPIase_FKBP_dom"/>
</dbReference>
<name>A0A9D1YZG0_9BACT</name>
<dbReference type="EMBL" id="DXDA01000015">
    <property type="protein sequence ID" value="HIY68098.1"/>
    <property type="molecule type" value="Genomic_DNA"/>
</dbReference>
<evidence type="ECO:0000256" key="7">
    <source>
        <dbReference type="SAM" id="SignalP"/>
    </source>
</evidence>
<dbReference type="PROSITE" id="PS51257">
    <property type="entry name" value="PROKAR_LIPOPROTEIN"/>
    <property type="match status" value="1"/>
</dbReference>
<dbReference type="GO" id="GO:0006457">
    <property type="term" value="P:protein folding"/>
    <property type="evidence" value="ECO:0007669"/>
    <property type="project" value="InterPro"/>
</dbReference>
<evidence type="ECO:0000313" key="10">
    <source>
        <dbReference type="Proteomes" id="UP000886844"/>
    </source>
</evidence>
<evidence type="ECO:0000256" key="5">
    <source>
        <dbReference type="ARBA" id="ARBA00023235"/>
    </source>
</evidence>
<keyword evidence="4 6" id="KW-0697">Rotamase</keyword>
<dbReference type="Gene3D" id="3.10.50.40">
    <property type="match status" value="1"/>
</dbReference>
<keyword evidence="7" id="KW-0732">Signal</keyword>
<evidence type="ECO:0000256" key="4">
    <source>
        <dbReference type="ARBA" id="ARBA00023110"/>
    </source>
</evidence>
<dbReference type="GO" id="GO:0003755">
    <property type="term" value="F:peptidyl-prolyl cis-trans isomerase activity"/>
    <property type="evidence" value="ECO:0007669"/>
    <property type="project" value="UniProtKB-KW"/>
</dbReference>
<proteinExistence type="inferred from homology"/>
<comment type="similarity">
    <text evidence="2">Belongs to the FKBP-type PPIase family.</text>
</comment>
<dbReference type="EC" id="5.2.1.8" evidence="3 6"/>
<reference evidence="9" key="1">
    <citation type="journal article" date="2021" name="PeerJ">
        <title>Extensive microbial diversity within the chicken gut microbiome revealed by metagenomics and culture.</title>
        <authorList>
            <person name="Gilroy R."/>
            <person name="Ravi A."/>
            <person name="Getino M."/>
            <person name="Pursley I."/>
            <person name="Horton D.L."/>
            <person name="Alikhan N.F."/>
            <person name="Baker D."/>
            <person name="Gharbi K."/>
            <person name="Hall N."/>
            <person name="Watson M."/>
            <person name="Adriaenssens E.M."/>
            <person name="Foster-Nyarko E."/>
            <person name="Jarju S."/>
            <person name="Secka A."/>
            <person name="Antonio M."/>
            <person name="Oren A."/>
            <person name="Chaudhuri R.R."/>
            <person name="La Ragione R."/>
            <person name="Hildebrand F."/>
            <person name="Pallen M.J."/>
        </authorList>
    </citation>
    <scope>NUCLEOTIDE SEQUENCE</scope>
    <source>
        <strain evidence="9">5134</strain>
    </source>
</reference>
<dbReference type="PANTHER" id="PTHR43811">
    <property type="entry name" value="FKBP-TYPE PEPTIDYL-PROLYL CIS-TRANS ISOMERASE FKPA"/>
    <property type="match status" value="1"/>
</dbReference>
<comment type="caution">
    <text evidence="9">The sequence shown here is derived from an EMBL/GenBank/DDBJ whole genome shotgun (WGS) entry which is preliminary data.</text>
</comment>
<dbReference type="Pfam" id="PF00254">
    <property type="entry name" value="FKBP_C"/>
    <property type="match status" value="1"/>
</dbReference>
<dbReference type="AlphaFoldDB" id="A0A9D1YZG0"/>
<evidence type="ECO:0000256" key="2">
    <source>
        <dbReference type="ARBA" id="ARBA00006577"/>
    </source>
</evidence>
<dbReference type="Pfam" id="PF01346">
    <property type="entry name" value="FKBP_N"/>
    <property type="match status" value="2"/>
</dbReference>
<feature type="chain" id="PRO_5038504214" description="peptidylprolyl isomerase" evidence="7">
    <location>
        <begin position="20"/>
        <end position="370"/>
    </location>
</feature>
<feature type="domain" description="PPIase FKBP-type" evidence="8">
    <location>
        <begin position="241"/>
        <end position="347"/>
    </location>
</feature>